<gene>
    <name evidence="2" type="ORF">J2X04_001546</name>
</gene>
<evidence type="ECO:0000313" key="3">
    <source>
        <dbReference type="Proteomes" id="UP001267878"/>
    </source>
</evidence>
<proteinExistence type="predicted"/>
<dbReference type="Proteomes" id="UP001267878">
    <property type="component" value="Unassembled WGS sequence"/>
</dbReference>
<keyword evidence="3" id="KW-1185">Reference proteome</keyword>
<name>A0ABU1VP09_9GAMM</name>
<comment type="caution">
    <text evidence="2">The sequence shown here is derived from an EMBL/GenBank/DDBJ whole genome shotgun (WGS) entry which is preliminary data.</text>
</comment>
<evidence type="ECO:0000313" key="2">
    <source>
        <dbReference type="EMBL" id="MDR7099199.1"/>
    </source>
</evidence>
<evidence type="ECO:0000256" key="1">
    <source>
        <dbReference type="SAM" id="MobiDB-lite"/>
    </source>
</evidence>
<accession>A0ABU1VP09</accession>
<dbReference type="EMBL" id="JAVDVW010000001">
    <property type="protein sequence ID" value="MDR7099199.1"/>
    <property type="molecule type" value="Genomic_DNA"/>
</dbReference>
<protein>
    <submittedName>
        <fullName evidence="2">Uncharacterized protein</fullName>
    </submittedName>
</protein>
<organism evidence="2 3">
    <name type="scientific">Agrilutibacter niabensis</name>
    <dbReference type="NCBI Taxonomy" id="380628"/>
    <lineage>
        <taxon>Bacteria</taxon>
        <taxon>Pseudomonadati</taxon>
        <taxon>Pseudomonadota</taxon>
        <taxon>Gammaproteobacteria</taxon>
        <taxon>Lysobacterales</taxon>
        <taxon>Lysobacteraceae</taxon>
        <taxon>Agrilutibacter</taxon>
    </lineage>
</organism>
<reference evidence="2 3" key="1">
    <citation type="submission" date="2023-07" db="EMBL/GenBank/DDBJ databases">
        <title>Sorghum-associated microbial communities from plants grown in Nebraska, USA.</title>
        <authorList>
            <person name="Schachtman D."/>
        </authorList>
    </citation>
    <scope>NUCLEOTIDE SEQUENCE [LARGE SCALE GENOMIC DNA]</scope>
    <source>
        <strain evidence="2 3">BE187</strain>
    </source>
</reference>
<sequence length="63" mass="6682">MSGHPSRVGRMRAGNGACISQEWGEAGLGVVVKPAFTPIFSQRLARRPRAPGPAKKGQGWGRP</sequence>
<feature type="region of interest" description="Disordered" evidence="1">
    <location>
        <begin position="42"/>
        <end position="63"/>
    </location>
</feature>